<dbReference type="InterPro" id="IPR008858">
    <property type="entry name" value="TROVE_dom"/>
</dbReference>
<dbReference type="InterPro" id="IPR056800">
    <property type="entry name" value="vWA_Ro60"/>
</dbReference>
<accession>A0ABX5Y1E1</accession>
<name>A0ABX5Y1E1_9BACT</name>
<dbReference type="InterPro" id="IPR040322">
    <property type="entry name" value="TROVE2"/>
</dbReference>
<dbReference type="Gene3D" id="3.40.50.410">
    <property type="entry name" value="von Willebrand factor, type A domain"/>
    <property type="match status" value="1"/>
</dbReference>
<organism evidence="5 6">
    <name type="scientific">Stieleria magnilauensis</name>
    <dbReference type="NCBI Taxonomy" id="2527963"/>
    <lineage>
        <taxon>Bacteria</taxon>
        <taxon>Pseudomonadati</taxon>
        <taxon>Planctomycetota</taxon>
        <taxon>Planctomycetia</taxon>
        <taxon>Pirellulales</taxon>
        <taxon>Pirellulaceae</taxon>
        <taxon>Stieleria</taxon>
    </lineage>
</organism>
<proteinExistence type="inferred from homology"/>
<dbReference type="PROSITE" id="PS50988">
    <property type="entry name" value="TROVE"/>
    <property type="match status" value="1"/>
</dbReference>
<dbReference type="PANTHER" id="PTHR14202">
    <property type="entry name" value="60 KDA RIBONUCLEOPROTEIN SSA/RO"/>
    <property type="match status" value="1"/>
</dbReference>
<protein>
    <recommendedName>
        <fullName evidence="4">TROVE domain-containing protein</fullName>
    </recommendedName>
</protein>
<dbReference type="Proteomes" id="UP000318081">
    <property type="component" value="Chromosome"/>
</dbReference>
<evidence type="ECO:0000313" key="6">
    <source>
        <dbReference type="Proteomes" id="UP000318081"/>
    </source>
</evidence>
<keyword evidence="6" id="KW-1185">Reference proteome</keyword>
<sequence length="251" mass="27036">MIRRSRQLLCQILVAYLNASDEVPQKIKASLHQAAEIACGNVPDLPGPVVIGLDTSGSMGCPATGNRGRGGTTKMRCVDVAALFAAAILRRNPGIVVIPFDTRSYQAKIDPSDSILSLSARLSKYGGDGTDCSLPVIEANRRYTKRAFAGIVLVSDNQSWINSGRAFGYGQGGSPGVMTEWEKFKKAQQKNGIADPKLVCIDIVPYGNTRSPDRLGTLNVGGFSDAAFNMVNSYLSNDQIRFVREMESSEL</sequence>
<evidence type="ECO:0000259" key="4">
    <source>
        <dbReference type="PROSITE" id="PS50988"/>
    </source>
</evidence>
<keyword evidence="2" id="KW-0694">RNA-binding</keyword>
<gene>
    <name evidence="5" type="ORF">TBK1r_63810</name>
</gene>
<reference evidence="5 6" key="1">
    <citation type="submission" date="2019-02" db="EMBL/GenBank/DDBJ databases">
        <title>Deep-cultivation of Planctomycetes and their phenomic and genomic characterization uncovers novel biology.</title>
        <authorList>
            <person name="Wiegand S."/>
            <person name="Jogler M."/>
            <person name="Boedeker C."/>
            <person name="Pinto D."/>
            <person name="Vollmers J."/>
            <person name="Rivas-Marin E."/>
            <person name="Kohn T."/>
            <person name="Peeters S.H."/>
            <person name="Heuer A."/>
            <person name="Rast P."/>
            <person name="Oberbeckmann S."/>
            <person name="Bunk B."/>
            <person name="Jeske O."/>
            <person name="Meyerdierks A."/>
            <person name="Storesund J.E."/>
            <person name="Kallscheuer N."/>
            <person name="Luecker S."/>
            <person name="Lage O.M."/>
            <person name="Pohl T."/>
            <person name="Merkel B.J."/>
            <person name="Hornburger P."/>
            <person name="Mueller R.-W."/>
            <person name="Bruemmer F."/>
            <person name="Labrenz M."/>
            <person name="Spormann A.M."/>
            <person name="Op den Camp H."/>
            <person name="Overmann J."/>
            <person name="Amann R."/>
            <person name="Jetten M.S.M."/>
            <person name="Mascher T."/>
            <person name="Medema M.H."/>
            <person name="Devos D.P."/>
            <person name="Kaster A.-K."/>
            <person name="Ovreas L."/>
            <person name="Rohde M."/>
            <person name="Galperin M.Y."/>
            <person name="Jogler C."/>
        </authorList>
    </citation>
    <scope>NUCLEOTIDE SEQUENCE [LARGE SCALE GENOMIC DNA]</scope>
    <source>
        <strain evidence="5 6">TBK1r</strain>
    </source>
</reference>
<dbReference type="SUPFAM" id="SSF53300">
    <property type="entry name" value="vWA-like"/>
    <property type="match status" value="1"/>
</dbReference>
<evidence type="ECO:0000256" key="2">
    <source>
        <dbReference type="ARBA" id="ARBA00022884"/>
    </source>
</evidence>
<dbReference type="InterPro" id="IPR036465">
    <property type="entry name" value="vWFA_dom_sf"/>
</dbReference>
<comment type="similarity">
    <text evidence="1">Belongs to the Ro 60 kDa family.</text>
</comment>
<feature type="domain" description="TROVE" evidence="4">
    <location>
        <begin position="1"/>
        <end position="47"/>
    </location>
</feature>
<evidence type="ECO:0000256" key="3">
    <source>
        <dbReference type="ARBA" id="ARBA00023274"/>
    </source>
</evidence>
<evidence type="ECO:0000256" key="1">
    <source>
        <dbReference type="ARBA" id="ARBA00007814"/>
    </source>
</evidence>
<keyword evidence="3" id="KW-0687">Ribonucleoprotein</keyword>
<evidence type="ECO:0000313" key="5">
    <source>
        <dbReference type="EMBL" id="QDV87351.1"/>
    </source>
</evidence>
<dbReference type="Pfam" id="PF25045">
    <property type="entry name" value="vWA_Ro60"/>
    <property type="match status" value="1"/>
</dbReference>
<dbReference type="PANTHER" id="PTHR14202:SF0">
    <property type="entry name" value="RNA-BINDING PROTEIN RO60"/>
    <property type="match status" value="1"/>
</dbReference>
<dbReference type="EMBL" id="CP036432">
    <property type="protein sequence ID" value="QDV87351.1"/>
    <property type="molecule type" value="Genomic_DNA"/>
</dbReference>